<protein>
    <submittedName>
        <fullName evidence="1">Uncharacterized protein</fullName>
    </submittedName>
</protein>
<dbReference type="EMBL" id="LIAE01005686">
    <property type="protein sequence ID" value="PAV93142.1"/>
    <property type="molecule type" value="Genomic_DNA"/>
</dbReference>
<comment type="caution">
    <text evidence="1">The sequence shown here is derived from an EMBL/GenBank/DDBJ whole genome shotgun (WGS) entry which is preliminary data.</text>
</comment>
<keyword evidence="2" id="KW-1185">Reference proteome</keyword>
<sequence>MPRELPAGSWGEIACKTAPNYRVEDCVQLGDSRPGLGLARALREAAWQFKVRPPRINGKPQIGAWVRIHYDIVDRDPG</sequence>
<evidence type="ECO:0000313" key="1">
    <source>
        <dbReference type="EMBL" id="PAV93142.1"/>
    </source>
</evidence>
<proteinExistence type="predicted"/>
<reference evidence="1 2" key="1">
    <citation type="journal article" date="2017" name="Curr. Biol.">
        <title>Genome architecture and evolution of a unichromosomal asexual nematode.</title>
        <authorList>
            <person name="Fradin H."/>
            <person name="Zegar C."/>
            <person name="Gutwein M."/>
            <person name="Lucas J."/>
            <person name="Kovtun M."/>
            <person name="Corcoran D."/>
            <person name="Baugh L.R."/>
            <person name="Kiontke K."/>
            <person name="Gunsalus K."/>
            <person name="Fitch D.H."/>
            <person name="Piano F."/>
        </authorList>
    </citation>
    <scope>NUCLEOTIDE SEQUENCE [LARGE SCALE GENOMIC DNA]</scope>
    <source>
        <strain evidence="1">PF1309</strain>
    </source>
</reference>
<gene>
    <name evidence="1" type="ORF">WR25_05076</name>
</gene>
<dbReference type="Proteomes" id="UP000218231">
    <property type="component" value="Unassembled WGS sequence"/>
</dbReference>
<dbReference type="AlphaFoldDB" id="A0A2A2M3Y3"/>
<evidence type="ECO:0000313" key="2">
    <source>
        <dbReference type="Proteomes" id="UP000218231"/>
    </source>
</evidence>
<name>A0A2A2M3Y3_9BILA</name>
<organism evidence="1 2">
    <name type="scientific">Diploscapter pachys</name>
    <dbReference type="NCBI Taxonomy" id="2018661"/>
    <lineage>
        <taxon>Eukaryota</taxon>
        <taxon>Metazoa</taxon>
        <taxon>Ecdysozoa</taxon>
        <taxon>Nematoda</taxon>
        <taxon>Chromadorea</taxon>
        <taxon>Rhabditida</taxon>
        <taxon>Rhabditina</taxon>
        <taxon>Rhabditomorpha</taxon>
        <taxon>Rhabditoidea</taxon>
        <taxon>Rhabditidae</taxon>
        <taxon>Diploscapter</taxon>
    </lineage>
</organism>
<accession>A0A2A2M3Y3</accession>
<dbReference type="OrthoDB" id="10489149at2759"/>